<feature type="transmembrane region" description="Helical" evidence="6">
    <location>
        <begin position="368"/>
        <end position="389"/>
    </location>
</feature>
<evidence type="ECO:0000256" key="2">
    <source>
        <dbReference type="ARBA" id="ARBA00022692"/>
    </source>
</evidence>
<dbReference type="InterPro" id="IPR029063">
    <property type="entry name" value="SAM-dependent_MTases_sf"/>
</dbReference>
<dbReference type="Gene3D" id="3.40.50.150">
    <property type="entry name" value="Vaccinia Virus protein VP39"/>
    <property type="match status" value="1"/>
</dbReference>
<evidence type="ECO:0000313" key="9">
    <source>
        <dbReference type="Proteomes" id="UP000188533"/>
    </source>
</evidence>
<dbReference type="SUPFAM" id="SSF53335">
    <property type="entry name" value="S-adenosyl-L-methionine-dependent methyltransferases"/>
    <property type="match status" value="1"/>
</dbReference>
<dbReference type="STRING" id="5353.A0A1Q3EJH4"/>
<feature type="transmembrane region" description="Helical" evidence="6">
    <location>
        <begin position="218"/>
        <end position="241"/>
    </location>
</feature>
<feature type="transmembrane region" description="Helical" evidence="6">
    <location>
        <begin position="291"/>
        <end position="315"/>
    </location>
</feature>
<dbReference type="Pfam" id="PF07690">
    <property type="entry name" value="MFS_1"/>
    <property type="match status" value="1"/>
</dbReference>
<dbReference type="PANTHER" id="PTHR23502">
    <property type="entry name" value="MAJOR FACILITATOR SUPERFAMILY"/>
    <property type="match status" value="1"/>
</dbReference>
<dbReference type="PROSITE" id="PS50850">
    <property type="entry name" value="MFS"/>
    <property type="match status" value="1"/>
</dbReference>
<evidence type="ECO:0000256" key="5">
    <source>
        <dbReference type="SAM" id="MobiDB-lite"/>
    </source>
</evidence>
<dbReference type="SUPFAM" id="SSF103473">
    <property type="entry name" value="MFS general substrate transporter"/>
    <property type="match status" value="1"/>
</dbReference>
<feature type="compositionally biased region" description="Low complexity" evidence="5">
    <location>
        <begin position="879"/>
        <end position="894"/>
    </location>
</feature>
<feature type="transmembrane region" description="Helical" evidence="6">
    <location>
        <begin position="442"/>
        <end position="463"/>
    </location>
</feature>
<keyword evidence="9" id="KW-1185">Reference proteome</keyword>
<feature type="transmembrane region" description="Helical" evidence="6">
    <location>
        <begin position="395"/>
        <end position="421"/>
    </location>
</feature>
<dbReference type="AlphaFoldDB" id="A0A1Q3EJH4"/>
<feature type="compositionally biased region" description="Polar residues" evidence="5">
    <location>
        <begin position="845"/>
        <end position="857"/>
    </location>
</feature>
<evidence type="ECO:0000256" key="4">
    <source>
        <dbReference type="ARBA" id="ARBA00023136"/>
    </source>
</evidence>
<protein>
    <submittedName>
        <fullName evidence="8">MFS general substrate transporter</fullName>
    </submittedName>
</protein>
<evidence type="ECO:0000256" key="3">
    <source>
        <dbReference type="ARBA" id="ARBA00022989"/>
    </source>
</evidence>
<comment type="caution">
    <text evidence="8">The sequence shown here is derived from an EMBL/GenBank/DDBJ whole genome shotgun (WGS) entry which is preliminary data.</text>
</comment>
<feature type="transmembrane region" description="Helical" evidence="6">
    <location>
        <begin position="124"/>
        <end position="144"/>
    </location>
</feature>
<keyword evidence="4 6" id="KW-0472">Membrane</keyword>
<evidence type="ECO:0000256" key="1">
    <source>
        <dbReference type="ARBA" id="ARBA00004141"/>
    </source>
</evidence>
<dbReference type="Gene3D" id="1.20.1250.20">
    <property type="entry name" value="MFS general substrate transporter like domains"/>
    <property type="match status" value="1"/>
</dbReference>
<evidence type="ECO:0000313" key="8">
    <source>
        <dbReference type="EMBL" id="GAW07352.1"/>
    </source>
</evidence>
<accession>A0A1Q3EJH4</accession>
<dbReference type="InterPro" id="IPR011701">
    <property type="entry name" value="MFS"/>
</dbReference>
<dbReference type="FunFam" id="1.20.1250.20:FF:000082">
    <property type="entry name" value="MFS multidrug transporter, putative"/>
    <property type="match status" value="1"/>
</dbReference>
<evidence type="ECO:0000259" key="7">
    <source>
        <dbReference type="PROSITE" id="PS50850"/>
    </source>
</evidence>
<keyword evidence="3 6" id="KW-1133">Transmembrane helix</keyword>
<gene>
    <name evidence="8" type="ORF">LENED_009335</name>
</gene>
<dbReference type="InterPro" id="IPR020846">
    <property type="entry name" value="MFS_dom"/>
</dbReference>
<dbReference type="Proteomes" id="UP000188533">
    <property type="component" value="Unassembled WGS sequence"/>
</dbReference>
<dbReference type="PANTHER" id="PTHR23502:SF7">
    <property type="entry name" value="DRUG_PROTON ANTIPORTER YHK8-RELATED"/>
    <property type="match status" value="1"/>
</dbReference>
<reference evidence="8 9" key="2">
    <citation type="submission" date="2017-02" db="EMBL/GenBank/DDBJ databases">
        <title>A genome survey and senescence transcriptome analysis in Lentinula edodes.</title>
        <authorList>
            <person name="Sakamoto Y."/>
            <person name="Nakade K."/>
            <person name="Sato S."/>
            <person name="Yoshida Y."/>
            <person name="Miyazaki K."/>
            <person name="Natsume S."/>
            <person name="Konno N."/>
        </authorList>
    </citation>
    <scope>NUCLEOTIDE SEQUENCE [LARGE SCALE GENOMIC DNA]</scope>
    <source>
        <strain evidence="8 9">NBRC 111202</strain>
    </source>
</reference>
<feature type="transmembrane region" description="Helical" evidence="6">
    <location>
        <begin position="327"/>
        <end position="347"/>
    </location>
</feature>
<dbReference type="InterPro" id="IPR013083">
    <property type="entry name" value="Znf_RING/FYVE/PHD"/>
</dbReference>
<feature type="region of interest" description="Disordered" evidence="5">
    <location>
        <begin position="845"/>
        <end position="906"/>
    </location>
</feature>
<sequence>MSSSSSTRSRTAVPDIESQQLKVQNNIEQSLEVRSLQYEVTLEDHEHPQSLARRRKWLIVLVISSSALCVTCASSAASFTEDGVSDTFHVSREVTILAISLFVEGLGLGPLLAGPLSEVYGRNIIYRVSFILLFAFSFGVAFAPNIVVYLVFRFITGFCGSTFLSVAGGSVSDLFDNKTVANPMAVYTISPFIGPVVGPLLSGFINQNTNWRWTYYTLTIWTFTQTLALFIFVPETYIPVLRKQKAIRLRKSTGDKGYFAPLEKGEINLGQAILVSCYKPFQLVLYDRMALLLNTWTSLILGILYLAFQAFPIIFETNHGFNTQETGLAFLGIGLGMLCGLASQPYWNRVFAREAEKNGGVAPPEARLYMGEVGGILTPLGLYFLAFTTYSSVHWIVPIIASIFFGTGIYFVFTCVFTYLVTAYRPIAASAMASNSAMRSTFAAVFPLFASYMYDGLGTVALLNKLHKLSIEQEDRIKGDKARFVSTDVSNNADGEDGVTPHKYLNNDSNSKASLDDLMRDKFIALDEDKCHFVYQLIRAMGATSVIEAGTSFGVSTIYLALAVRENRKSRDGAKVKPGVIATENEPKIDLREGNLLETLATDVEQGVDLLLLDIWTPLALPTVKVIQSKLRPGAVILTDHTLTAAAGYKELLDYFEAPDSGFHSLTLPYSEQSCPTGAKSKKGLSEFEALLLKMNSSPRRTEEPCVQDLYPDRYDSDENPEDFEPCDFPSLNLGTESLAGTPKDASGWTLAPVSRTRSSSILTNDGRKLKRASVNARQASIDRDCMICFHLAQRPSRTKCCGKLFCEAHIHDWLAGSSNQCPSCSAYCHPETIISLASPASPTALTSQMNTANTRPQKYPIDERKIVKGESYRSRFHSPSPSSSSSNSSVDPNTDPDDEDNSVQAQTAPHVESFQSSVLKIIQQFLDDSSLGTREVLPSDNHQDEYKTSSSTSGYTSSQLDTQMFLTPSYRSTGSEVVDNHEMITVALVGKVVGKVLSIVALMLVFWILAS</sequence>
<feature type="transmembrane region" description="Helical" evidence="6">
    <location>
        <begin position="993"/>
        <end position="1011"/>
    </location>
</feature>
<dbReference type="EMBL" id="BDGU01000423">
    <property type="protein sequence ID" value="GAW07352.1"/>
    <property type="molecule type" value="Genomic_DNA"/>
</dbReference>
<feature type="transmembrane region" description="Helical" evidence="6">
    <location>
        <begin position="150"/>
        <end position="172"/>
    </location>
</feature>
<feature type="transmembrane region" description="Helical" evidence="6">
    <location>
        <begin position="184"/>
        <end position="206"/>
    </location>
</feature>
<feature type="transmembrane region" description="Helical" evidence="6">
    <location>
        <begin position="57"/>
        <end position="79"/>
    </location>
</feature>
<feature type="transmembrane region" description="Helical" evidence="6">
    <location>
        <begin position="94"/>
        <end position="112"/>
    </location>
</feature>
<keyword evidence="2 6" id="KW-0812">Transmembrane</keyword>
<dbReference type="CDD" id="cd17323">
    <property type="entry name" value="MFS_Tpo1_MDR_like"/>
    <property type="match status" value="1"/>
</dbReference>
<dbReference type="InterPro" id="IPR036259">
    <property type="entry name" value="MFS_trans_sf"/>
</dbReference>
<evidence type="ECO:0000256" key="6">
    <source>
        <dbReference type="SAM" id="Phobius"/>
    </source>
</evidence>
<feature type="domain" description="Major facilitator superfamily (MFS) profile" evidence="7">
    <location>
        <begin position="59"/>
        <end position="476"/>
    </location>
</feature>
<dbReference type="GO" id="GO:0005886">
    <property type="term" value="C:plasma membrane"/>
    <property type="evidence" value="ECO:0007669"/>
    <property type="project" value="TreeGrafter"/>
</dbReference>
<dbReference type="SUPFAM" id="SSF57850">
    <property type="entry name" value="RING/U-box"/>
    <property type="match status" value="1"/>
</dbReference>
<feature type="compositionally biased region" description="Basic and acidic residues" evidence="5">
    <location>
        <begin position="861"/>
        <end position="874"/>
    </location>
</feature>
<proteinExistence type="predicted"/>
<feature type="compositionally biased region" description="Low complexity" evidence="5">
    <location>
        <begin position="949"/>
        <end position="959"/>
    </location>
</feature>
<organism evidence="8 9">
    <name type="scientific">Lentinula edodes</name>
    <name type="common">Shiitake mushroom</name>
    <name type="synonym">Lentinus edodes</name>
    <dbReference type="NCBI Taxonomy" id="5353"/>
    <lineage>
        <taxon>Eukaryota</taxon>
        <taxon>Fungi</taxon>
        <taxon>Dikarya</taxon>
        <taxon>Basidiomycota</taxon>
        <taxon>Agaricomycotina</taxon>
        <taxon>Agaricomycetes</taxon>
        <taxon>Agaricomycetidae</taxon>
        <taxon>Agaricales</taxon>
        <taxon>Marasmiineae</taxon>
        <taxon>Omphalotaceae</taxon>
        <taxon>Lentinula</taxon>
    </lineage>
</organism>
<name>A0A1Q3EJH4_LENED</name>
<dbReference type="GO" id="GO:0022857">
    <property type="term" value="F:transmembrane transporter activity"/>
    <property type="evidence" value="ECO:0007669"/>
    <property type="project" value="InterPro"/>
</dbReference>
<dbReference type="Gene3D" id="3.30.40.10">
    <property type="entry name" value="Zinc/RING finger domain, C3HC4 (zinc finger)"/>
    <property type="match status" value="1"/>
</dbReference>
<feature type="region of interest" description="Disordered" evidence="5">
    <location>
        <begin position="934"/>
        <end position="959"/>
    </location>
</feature>
<reference evidence="8 9" key="1">
    <citation type="submission" date="2016-08" db="EMBL/GenBank/DDBJ databases">
        <authorList>
            <consortium name="Lentinula edodes genome sequencing consortium"/>
            <person name="Sakamoto Y."/>
            <person name="Nakade K."/>
            <person name="Sato S."/>
            <person name="Yoshida Y."/>
            <person name="Miyazaki K."/>
            <person name="Natsume S."/>
            <person name="Konno N."/>
        </authorList>
    </citation>
    <scope>NUCLEOTIDE SEQUENCE [LARGE SCALE GENOMIC DNA]</scope>
    <source>
        <strain evidence="8 9">NBRC 111202</strain>
    </source>
</reference>
<comment type="subcellular location">
    <subcellularLocation>
        <location evidence="1">Membrane</location>
        <topology evidence="1">Multi-pass membrane protein</topology>
    </subcellularLocation>
</comment>